<protein>
    <submittedName>
        <fullName evidence="1">Uncharacterized protein</fullName>
    </submittedName>
</protein>
<gene>
    <name evidence="1" type="ORF">AYP45_08640</name>
</gene>
<dbReference type="EMBL" id="AYTS01000076">
    <property type="protein sequence ID" value="OOP56540.1"/>
    <property type="molecule type" value="Genomic_DNA"/>
</dbReference>
<dbReference type="Proteomes" id="UP000189681">
    <property type="component" value="Unassembled WGS sequence"/>
</dbReference>
<proteinExistence type="predicted"/>
<accession>A0A1V4ATW8</accession>
<sequence length="151" mass="17265">MFNGKTRYRGRALEKMFDLTAGSPFYLQITCDRLVQHLNDRRAVFITEADIDYVAHILTVGTETLPPERFNALVTAAGKKVDTISEDDLWHLLRRLARASSQNGWCYRNILAEISNSDKALKDLVDREIIVPKGDRVSIRVGLFAKWLRTN</sequence>
<evidence type="ECO:0000313" key="2">
    <source>
        <dbReference type="Proteomes" id="UP000189681"/>
    </source>
</evidence>
<reference evidence="1 2" key="1">
    <citation type="journal article" date="2017" name="Water Res.">
        <title>Discovery and metagenomic analysis of an anammox bacterial enrichment related to Candidatus "Brocadia caroliniensis" in a full-scale glycerol-fed nitritation-denitritation separate centrate treatment process.</title>
        <authorList>
            <person name="Park H."/>
            <person name="Brotto A.C."/>
            <person name="van Loosdrecht M.C."/>
            <person name="Chandran K."/>
        </authorList>
    </citation>
    <scope>NUCLEOTIDE SEQUENCE [LARGE SCALE GENOMIC DNA]</scope>
    <source>
        <strain evidence="1">26THWARD</strain>
    </source>
</reference>
<comment type="caution">
    <text evidence="1">The sequence shown here is derived from an EMBL/GenBank/DDBJ whole genome shotgun (WGS) entry which is preliminary data.</text>
</comment>
<name>A0A1V4ATW8_9BACT</name>
<organism evidence="1 2">
    <name type="scientific">Candidatus Brocadia carolinensis</name>
    <dbReference type="NCBI Taxonomy" id="1004156"/>
    <lineage>
        <taxon>Bacteria</taxon>
        <taxon>Pseudomonadati</taxon>
        <taxon>Planctomycetota</taxon>
        <taxon>Candidatus Brocadiia</taxon>
        <taxon>Candidatus Brocadiales</taxon>
        <taxon>Candidatus Brocadiaceae</taxon>
        <taxon>Candidatus Brocadia</taxon>
    </lineage>
</organism>
<dbReference type="STRING" id="1004156.AYP45_08640"/>
<dbReference type="AlphaFoldDB" id="A0A1V4ATW8"/>
<evidence type="ECO:0000313" key="1">
    <source>
        <dbReference type="EMBL" id="OOP56540.1"/>
    </source>
</evidence>